<gene>
    <name evidence="5" type="ORF">KSF_009380</name>
</gene>
<dbReference type="CDD" id="cd06464">
    <property type="entry name" value="ACD_sHsps-like"/>
    <property type="match status" value="1"/>
</dbReference>
<reference evidence="5" key="1">
    <citation type="submission" date="2020-10" db="EMBL/GenBank/DDBJ databases">
        <title>Taxonomic study of unclassified bacteria belonging to the class Ktedonobacteria.</title>
        <authorList>
            <person name="Yabe S."/>
            <person name="Wang C.M."/>
            <person name="Zheng Y."/>
            <person name="Sakai Y."/>
            <person name="Cavaletti L."/>
            <person name="Monciardini P."/>
            <person name="Donadio S."/>
        </authorList>
    </citation>
    <scope>NUCLEOTIDE SEQUENCE</scope>
    <source>
        <strain evidence="5">ID150040</strain>
    </source>
</reference>
<evidence type="ECO:0000259" key="4">
    <source>
        <dbReference type="PROSITE" id="PS01031"/>
    </source>
</evidence>
<dbReference type="PROSITE" id="PS01031">
    <property type="entry name" value="SHSP"/>
    <property type="match status" value="1"/>
</dbReference>
<comment type="caution">
    <text evidence="5">The sequence shown here is derived from an EMBL/GenBank/DDBJ whole genome shotgun (WGS) entry which is preliminary data.</text>
</comment>
<sequence length="140" mass="15331">MQEQVKQQHIPVNMYGTNERLMVVTPMPGLEPENISIEVSGDGQLVLRGDLRGALKEHDGKERFLDEWRVGAYLREITLPVSVNAVCANASYGNGVLALAFPLSEQTVPARLTLERVAPSSHGQRKGNTGHPPICVHVQP</sequence>
<feature type="domain" description="SHSP" evidence="4">
    <location>
        <begin position="3"/>
        <end position="120"/>
    </location>
</feature>
<comment type="similarity">
    <text evidence="1 2">Belongs to the small heat shock protein (HSP20) family.</text>
</comment>
<feature type="region of interest" description="Disordered" evidence="3">
    <location>
        <begin position="117"/>
        <end position="140"/>
    </location>
</feature>
<evidence type="ECO:0000256" key="3">
    <source>
        <dbReference type="SAM" id="MobiDB-lite"/>
    </source>
</evidence>
<dbReference type="EMBL" id="BNJK01000001">
    <property type="protein sequence ID" value="GHO90890.1"/>
    <property type="molecule type" value="Genomic_DNA"/>
</dbReference>
<evidence type="ECO:0000313" key="5">
    <source>
        <dbReference type="EMBL" id="GHO90890.1"/>
    </source>
</evidence>
<dbReference type="Gene3D" id="2.60.40.790">
    <property type="match status" value="1"/>
</dbReference>
<organism evidence="5 6">
    <name type="scientific">Reticulibacter mediterranei</name>
    <dbReference type="NCBI Taxonomy" id="2778369"/>
    <lineage>
        <taxon>Bacteria</taxon>
        <taxon>Bacillati</taxon>
        <taxon>Chloroflexota</taxon>
        <taxon>Ktedonobacteria</taxon>
        <taxon>Ktedonobacterales</taxon>
        <taxon>Reticulibacteraceae</taxon>
        <taxon>Reticulibacter</taxon>
    </lineage>
</organism>
<evidence type="ECO:0000256" key="1">
    <source>
        <dbReference type="PROSITE-ProRule" id="PRU00285"/>
    </source>
</evidence>
<dbReference type="RefSeq" id="WP_220201824.1">
    <property type="nucleotide sequence ID" value="NZ_BNJK01000001.1"/>
</dbReference>
<dbReference type="AlphaFoldDB" id="A0A8J3IEA5"/>
<dbReference type="InterPro" id="IPR008978">
    <property type="entry name" value="HSP20-like_chaperone"/>
</dbReference>
<keyword evidence="6" id="KW-1185">Reference proteome</keyword>
<dbReference type="SUPFAM" id="SSF49764">
    <property type="entry name" value="HSP20-like chaperones"/>
    <property type="match status" value="1"/>
</dbReference>
<name>A0A8J3IEA5_9CHLR</name>
<dbReference type="Pfam" id="PF00011">
    <property type="entry name" value="HSP20"/>
    <property type="match status" value="1"/>
</dbReference>
<protein>
    <recommendedName>
        <fullName evidence="4">SHSP domain-containing protein</fullName>
    </recommendedName>
</protein>
<proteinExistence type="inferred from homology"/>
<evidence type="ECO:0000256" key="2">
    <source>
        <dbReference type="RuleBase" id="RU003616"/>
    </source>
</evidence>
<accession>A0A8J3IEA5</accession>
<dbReference type="Proteomes" id="UP000597444">
    <property type="component" value="Unassembled WGS sequence"/>
</dbReference>
<dbReference type="InterPro" id="IPR002068">
    <property type="entry name" value="A-crystallin/Hsp20_dom"/>
</dbReference>
<evidence type="ECO:0000313" key="6">
    <source>
        <dbReference type="Proteomes" id="UP000597444"/>
    </source>
</evidence>